<proteinExistence type="inferred from homology"/>
<dbReference type="Pfam" id="PF00278">
    <property type="entry name" value="Orn_DAP_Arg_deC"/>
    <property type="match status" value="1"/>
</dbReference>
<dbReference type="Gene3D" id="3.20.20.10">
    <property type="entry name" value="Alanine racemase"/>
    <property type="match status" value="1"/>
</dbReference>
<evidence type="ECO:0000256" key="9">
    <source>
        <dbReference type="ARBA" id="ARBA00047351"/>
    </source>
</evidence>
<dbReference type="OrthoDB" id="9804410at2"/>
<dbReference type="CDD" id="cd06829">
    <property type="entry name" value="PLPDE_III_CANSDC"/>
    <property type="match status" value="1"/>
</dbReference>
<comment type="catalytic activity">
    <reaction evidence="10">
        <text>carboxynorspermidine + H(+) = norspermidine + CO2</text>
        <dbReference type="Rhea" id="RHEA:34099"/>
        <dbReference type="ChEBI" id="CHEBI:15378"/>
        <dbReference type="ChEBI" id="CHEBI:16526"/>
        <dbReference type="ChEBI" id="CHEBI:57920"/>
        <dbReference type="ChEBI" id="CHEBI:65070"/>
        <dbReference type="EC" id="4.1.1.96"/>
    </reaction>
</comment>
<reference evidence="14" key="1">
    <citation type="journal article" date="2013" name="Stand. Genomic Sci.">
        <title>Complete genome sequence of the halophilic bacterium Spirochaeta africana type strain (Z-7692(T)) from the alkaline Lake Magadi in the East African Rift.</title>
        <authorList>
            <person name="Liolos K."/>
            <person name="Abt B."/>
            <person name="Scheuner C."/>
            <person name="Teshima H."/>
            <person name="Held B."/>
            <person name="Lapidus A."/>
            <person name="Nolan M."/>
            <person name="Lucas S."/>
            <person name="Deshpande S."/>
            <person name="Cheng J.F."/>
            <person name="Tapia R."/>
            <person name="Goodwin L.A."/>
            <person name="Pitluck S."/>
            <person name="Pagani I."/>
            <person name="Ivanova N."/>
            <person name="Mavromatis K."/>
            <person name="Mikhailova N."/>
            <person name="Huntemann M."/>
            <person name="Pati A."/>
            <person name="Chen A."/>
            <person name="Palaniappan K."/>
            <person name="Land M."/>
            <person name="Rohde M."/>
            <person name="Tindall B.J."/>
            <person name="Detter J.C."/>
            <person name="Goker M."/>
            <person name="Bristow J."/>
            <person name="Eisen J.A."/>
            <person name="Markowitz V."/>
            <person name="Hugenholtz P."/>
            <person name="Woyke T."/>
            <person name="Klenk H.P."/>
            <person name="Kyrpides N.C."/>
        </authorList>
    </citation>
    <scope>NUCLEOTIDE SEQUENCE</scope>
    <source>
        <strain evidence="14">ATCC 700263 / DSM 8902 / Z-7692</strain>
    </source>
</reference>
<name>H9UGV8_SPIAZ</name>
<comment type="similarity">
    <text evidence="8">Belongs to the Orn/Lys/Arg decarboxylase class-II family. NspC subfamily.</text>
</comment>
<organism evidence="13 14">
    <name type="scientific">Spirochaeta africana (strain ATCC 700263 / DSM 8902 / Z-7692)</name>
    <dbReference type="NCBI Taxonomy" id="889378"/>
    <lineage>
        <taxon>Bacteria</taxon>
        <taxon>Pseudomonadati</taxon>
        <taxon>Spirochaetota</taxon>
        <taxon>Spirochaetia</taxon>
        <taxon>Spirochaetales</taxon>
        <taxon>Spirochaetaceae</taxon>
        <taxon>Spirochaeta</taxon>
    </lineage>
</organism>
<dbReference type="PANTHER" id="PTHR43727:SF1">
    <property type="entry name" value="CARBOXYNORSPERMIDINE_CARBOXYSPERMIDINE DECARBOXYLASE"/>
    <property type="match status" value="1"/>
</dbReference>
<evidence type="ECO:0000256" key="3">
    <source>
        <dbReference type="ARBA" id="ARBA00013633"/>
    </source>
</evidence>
<dbReference type="RefSeq" id="WP_014454748.1">
    <property type="nucleotide sequence ID" value="NC_017098.1"/>
</dbReference>
<dbReference type="GO" id="GO:0008836">
    <property type="term" value="F:diaminopimelate decarboxylase activity"/>
    <property type="evidence" value="ECO:0007669"/>
    <property type="project" value="TreeGrafter"/>
</dbReference>
<evidence type="ECO:0000256" key="2">
    <source>
        <dbReference type="ARBA" id="ARBA00012259"/>
    </source>
</evidence>
<dbReference type="NCBIfam" id="TIGR01047">
    <property type="entry name" value="nspC"/>
    <property type="match status" value="1"/>
</dbReference>
<dbReference type="eggNOG" id="COG0019">
    <property type="taxonomic scope" value="Bacteria"/>
</dbReference>
<comment type="catalytic activity">
    <reaction evidence="9">
        <text>carboxyspermidine + H(+) = spermidine + CO2</text>
        <dbReference type="Rhea" id="RHEA:34095"/>
        <dbReference type="ChEBI" id="CHEBI:15378"/>
        <dbReference type="ChEBI" id="CHEBI:16526"/>
        <dbReference type="ChEBI" id="CHEBI:57834"/>
        <dbReference type="ChEBI" id="CHEBI:65072"/>
        <dbReference type="EC" id="4.1.1.96"/>
    </reaction>
</comment>
<dbReference type="STRING" id="889378.Spiaf_0651"/>
<comment type="cofactor">
    <cofactor evidence="1">
        <name>pyridoxal 5'-phosphate</name>
        <dbReference type="ChEBI" id="CHEBI:597326"/>
    </cofactor>
</comment>
<dbReference type="GO" id="GO:0045312">
    <property type="term" value="P:nor-spermidine biosynthetic process"/>
    <property type="evidence" value="ECO:0007669"/>
    <property type="project" value="InterPro"/>
</dbReference>
<evidence type="ECO:0000256" key="8">
    <source>
        <dbReference type="ARBA" id="ARBA00025802"/>
    </source>
</evidence>
<protein>
    <recommendedName>
        <fullName evidence="3">Carboxynorspermidine/carboxyspermidine decarboxylase</fullName>
        <ecNumber evidence="2">4.1.1.96</ecNumber>
    </recommendedName>
</protein>
<keyword evidence="14" id="KW-1185">Reference proteome</keyword>
<evidence type="ECO:0000256" key="11">
    <source>
        <dbReference type="SAM" id="MobiDB-lite"/>
    </source>
</evidence>
<dbReference type="AlphaFoldDB" id="H9UGV8"/>
<evidence type="ECO:0000313" key="13">
    <source>
        <dbReference type="EMBL" id="AFG36751.1"/>
    </source>
</evidence>
<dbReference type="PATRIC" id="fig|889378.3.peg.661"/>
<dbReference type="SUPFAM" id="SSF50621">
    <property type="entry name" value="Alanine racemase C-terminal domain-like"/>
    <property type="match status" value="1"/>
</dbReference>
<evidence type="ECO:0000256" key="7">
    <source>
        <dbReference type="ARBA" id="ARBA00023239"/>
    </source>
</evidence>
<feature type="domain" description="Orn/DAP/Arg decarboxylase 2 C-terminal" evidence="12">
    <location>
        <begin position="131"/>
        <end position="412"/>
    </location>
</feature>
<evidence type="ECO:0000313" key="14">
    <source>
        <dbReference type="Proteomes" id="UP000007383"/>
    </source>
</evidence>
<evidence type="ECO:0000256" key="4">
    <source>
        <dbReference type="ARBA" id="ARBA00022793"/>
    </source>
</evidence>
<dbReference type="EC" id="4.1.1.96" evidence="2"/>
<dbReference type="EMBL" id="CP003282">
    <property type="protein sequence ID" value="AFG36751.1"/>
    <property type="molecule type" value="Genomic_DNA"/>
</dbReference>
<evidence type="ECO:0000256" key="10">
    <source>
        <dbReference type="ARBA" id="ARBA00047389"/>
    </source>
</evidence>
<evidence type="ECO:0000256" key="6">
    <source>
        <dbReference type="ARBA" id="ARBA00023066"/>
    </source>
</evidence>
<feature type="region of interest" description="Disordered" evidence="11">
    <location>
        <begin position="1"/>
        <end position="28"/>
    </location>
</feature>
<sequence length="457" mass="49563">MAREIPVGAAADGHTPGQHTAPGGLPVDTDPARFPSPCFVVDQAALERNLQILSRVQQDSGATILLALKAFALHALFPQMRRHLGGVCASGPHEARLGREEFGRQVHTFAAAYSPEDLEAVLELSDHVVFNSPGQWMRFRDRALAAAAQRAGAASSAGDASNSADGAESGSAANASTSAAPLANVRSGNTRHPLQFGLRINPEHSEGTVPIYDPCAPYSRLGITEAELRGWLADDPRGLEGIGGLHMHTLCEQGADALERTVAVLERRFGDILRQMQWLNLGGGHHITRPDYDRDRLVRLIRRLRTDYGLEIFLEPGEAAVINTGVLICSVLDVLRNDRNLAILDISATAHMPDVLEMPYRPDIRGAVAPDAPEAAYSCRLGGMSCLAGDVIGDYGFLAPLKPGDRLVFEDMSHYTMVKTTMFNGVQHPAIALYHPENDSISVVRRFGYRDFRDRLS</sequence>
<dbReference type="Gene3D" id="2.40.37.10">
    <property type="entry name" value="Lyase, Ornithine Decarboxylase, Chain A, domain 1"/>
    <property type="match status" value="1"/>
</dbReference>
<dbReference type="GO" id="GO:0008295">
    <property type="term" value="P:spermidine biosynthetic process"/>
    <property type="evidence" value="ECO:0007669"/>
    <property type="project" value="UniProtKB-KW"/>
</dbReference>
<evidence type="ECO:0000259" key="12">
    <source>
        <dbReference type="Pfam" id="PF00278"/>
    </source>
</evidence>
<dbReference type="InterPro" id="IPR005730">
    <property type="entry name" value="Nsp_de-COase"/>
</dbReference>
<feature type="compositionally biased region" description="Low complexity" evidence="11">
    <location>
        <begin position="155"/>
        <end position="183"/>
    </location>
</feature>
<evidence type="ECO:0000256" key="1">
    <source>
        <dbReference type="ARBA" id="ARBA00001933"/>
    </source>
</evidence>
<dbReference type="PANTHER" id="PTHR43727">
    <property type="entry name" value="DIAMINOPIMELATE DECARBOXYLASE"/>
    <property type="match status" value="1"/>
</dbReference>
<dbReference type="KEGG" id="sfc:Spiaf_0651"/>
<dbReference type="HOGENOM" id="CLU_038560_0_0_12"/>
<feature type="region of interest" description="Disordered" evidence="11">
    <location>
        <begin position="155"/>
        <end position="188"/>
    </location>
</feature>
<gene>
    <name evidence="13" type="ordered locus">Spiaf_0651</name>
</gene>
<dbReference type="Proteomes" id="UP000007383">
    <property type="component" value="Chromosome"/>
</dbReference>
<keyword evidence="6" id="KW-0745">Spermidine biosynthesis</keyword>
<dbReference type="InterPro" id="IPR029066">
    <property type="entry name" value="PLP-binding_barrel"/>
</dbReference>
<evidence type="ECO:0000256" key="5">
    <source>
        <dbReference type="ARBA" id="ARBA00022898"/>
    </source>
</evidence>
<dbReference type="InterPro" id="IPR022643">
    <property type="entry name" value="De-COase2_C"/>
</dbReference>
<accession>H9UGV8</accession>
<dbReference type="GO" id="GO:0009089">
    <property type="term" value="P:lysine biosynthetic process via diaminopimelate"/>
    <property type="evidence" value="ECO:0007669"/>
    <property type="project" value="TreeGrafter"/>
</dbReference>
<keyword evidence="5" id="KW-0663">Pyridoxal phosphate</keyword>
<keyword evidence="4" id="KW-0210">Decarboxylase</keyword>
<dbReference type="InterPro" id="IPR009006">
    <property type="entry name" value="Ala_racemase/Decarboxylase_C"/>
</dbReference>
<keyword evidence="7" id="KW-0456">Lyase</keyword>
<dbReference type="SUPFAM" id="SSF51419">
    <property type="entry name" value="PLP-binding barrel"/>
    <property type="match status" value="1"/>
</dbReference>